<dbReference type="Pfam" id="PF01266">
    <property type="entry name" value="DAO"/>
    <property type="match status" value="1"/>
</dbReference>
<proteinExistence type="predicted"/>
<dbReference type="GO" id="GO:0008115">
    <property type="term" value="F:sarcosine oxidase activity"/>
    <property type="evidence" value="ECO:0007669"/>
    <property type="project" value="TreeGrafter"/>
</dbReference>
<dbReference type="Gene3D" id="3.30.9.10">
    <property type="entry name" value="D-Amino Acid Oxidase, subunit A, domain 2"/>
    <property type="match status" value="1"/>
</dbReference>
<dbReference type="InterPro" id="IPR036188">
    <property type="entry name" value="FAD/NAD-bd_sf"/>
</dbReference>
<dbReference type="Proteomes" id="UP000064137">
    <property type="component" value="Chromosome"/>
</dbReference>
<organism evidence="6 7">
    <name type="scientific">Pseudomonas oryzihabitans</name>
    <dbReference type="NCBI Taxonomy" id="47885"/>
    <lineage>
        <taxon>Bacteria</taxon>
        <taxon>Pseudomonadati</taxon>
        <taxon>Pseudomonadota</taxon>
        <taxon>Gammaproteobacteria</taxon>
        <taxon>Pseudomonadales</taxon>
        <taxon>Pseudomonadaceae</taxon>
        <taxon>Pseudomonas</taxon>
    </lineage>
</organism>
<keyword evidence="4" id="KW-0560">Oxidoreductase</keyword>
<evidence type="ECO:0000256" key="2">
    <source>
        <dbReference type="ARBA" id="ARBA00022630"/>
    </source>
</evidence>
<dbReference type="EMBL" id="CP013987">
    <property type="protein sequence ID" value="ALZ84589.1"/>
    <property type="molecule type" value="Genomic_DNA"/>
</dbReference>
<accession>A0A0U4WR96</accession>
<dbReference type="Gene3D" id="3.50.50.60">
    <property type="entry name" value="FAD/NAD(P)-binding domain"/>
    <property type="match status" value="1"/>
</dbReference>
<dbReference type="OrthoDB" id="9806257at2"/>
<dbReference type="InterPro" id="IPR006076">
    <property type="entry name" value="FAD-dep_OxRdtase"/>
</dbReference>
<comment type="cofactor">
    <cofactor evidence="1">
        <name>FAD</name>
        <dbReference type="ChEBI" id="CHEBI:57692"/>
    </cofactor>
</comment>
<sequence>MSETTFDVIVLGLGAMGAATLYQLAKRGVRVAGIDRYSPPHDLGSSHGATRITRQAVGEGAAYVPLAIRSQQLWRELEAERGVNLFEQCGVLIMTATTTATSHHGRPDFTRTTLELARQYGIQHQEWDGATIRQRFPQFRVADDALGYFEPGGGYLYPEACIQAQLNAARERGAQIHIDTVIEGLEQDEEGVRLHSAQGSWRAKRVIVAAGMWSSELLGAPFDRLLRVCRQTLHWFEVANPTLFPPDSPSFVLAHGSGDSDLFYGFPPLPGENAIKVATEQYQDNTTPIGIDKFPHPDESSQLFSNQVGRWIGGLSARAVRSAVCAYTVTPDFGFIIDEHPRLPGVTVVSACSGHGFKHSAALGEALAQRVTTGRSDIDLGSFSLARFG</sequence>
<keyword evidence="3" id="KW-0274">FAD</keyword>
<feature type="domain" description="FAD dependent oxidoreductase" evidence="5">
    <location>
        <begin position="7"/>
        <end position="370"/>
    </location>
</feature>
<evidence type="ECO:0000256" key="3">
    <source>
        <dbReference type="ARBA" id="ARBA00022827"/>
    </source>
</evidence>
<evidence type="ECO:0000313" key="7">
    <source>
        <dbReference type="Proteomes" id="UP000064137"/>
    </source>
</evidence>
<dbReference type="SUPFAM" id="SSF54373">
    <property type="entry name" value="FAD-linked reductases, C-terminal domain"/>
    <property type="match status" value="1"/>
</dbReference>
<reference evidence="6 7" key="1">
    <citation type="submission" date="2016-01" db="EMBL/GenBank/DDBJ databases">
        <title>Annotation of Pseudomonas oryzihabitans USDA-ARS-USMARC-56511.</title>
        <authorList>
            <person name="Harhay G.P."/>
            <person name="Harhay D.M."/>
            <person name="Smith T.P.L."/>
            <person name="Bono J.L."/>
            <person name="Heaton M.P."/>
            <person name="Clawson M.L."/>
            <person name="Chitko-Mckown C.G."/>
            <person name="Capik S.F."/>
            <person name="DeDonder K.D."/>
            <person name="Apley M.D."/>
            <person name="Lubbers B.V."/>
            <person name="White B.J."/>
            <person name="Larson R.L."/>
        </authorList>
    </citation>
    <scope>NUCLEOTIDE SEQUENCE [LARGE SCALE GENOMIC DNA]</scope>
    <source>
        <strain evidence="6 7">USDA-ARS-USMARC-56511</strain>
    </source>
</reference>
<dbReference type="PANTHER" id="PTHR10961:SF7">
    <property type="entry name" value="FAD DEPENDENT OXIDOREDUCTASE DOMAIN-CONTAINING PROTEIN"/>
    <property type="match status" value="1"/>
</dbReference>
<evidence type="ECO:0000313" key="6">
    <source>
        <dbReference type="EMBL" id="ALZ84589.1"/>
    </source>
</evidence>
<dbReference type="RefSeq" id="WP_059314780.1">
    <property type="nucleotide sequence ID" value="NZ_CP013987.1"/>
</dbReference>
<dbReference type="KEGG" id="por:APT59_10435"/>
<gene>
    <name evidence="6" type="ORF">APT59_10435</name>
</gene>
<protein>
    <submittedName>
        <fullName evidence="6">Methyltryptophan oxidase</fullName>
    </submittedName>
</protein>
<evidence type="ECO:0000259" key="5">
    <source>
        <dbReference type="Pfam" id="PF01266"/>
    </source>
</evidence>
<name>A0A0U4WR96_9PSED</name>
<dbReference type="GO" id="GO:0050660">
    <property type="term" value="F:flavin adenine dinucleotide binding"/>
    <property type="evidence" value="ECO:0007669"/>
    <property type="project" value="InterPro"/>
</dbReference>
<dbReference type="SUPFAM" id="SSF51905">
    <property type="entry name" value="FAD/NAD(P)-binding domain"/>
    <property type="match status" value="1"/>
</dbReference>
<dbReference type="AlphaFoldDB" id="A0A0U4WR96"/>
<dbReference type="NCBIfam" id="NF008425">
    <property type="entry name" value="PRK11259.1"/>
    <property type="match status" value="1"/>
</dbReference>
<keyword evidence="2" id="KW-0285">Flavoprotein</keyword>
<evidence type="ECO:0000256" key="1">
    <source>
        <dbReference type="ARBA" id="ARBA00001974"/>
    </source>
</evidence>
<evidence type="ECO:0000256" key="4">
    <source>
        <dbReference type="ARBA" id="ARBA00023002"/>
    </source>
</evidence>
<dbReference type="InterPro" id="IPR045170">
    <property type="entry name" value="MTOX"/>
</dbReference>
<dbReference type="PANTHER" id="PTHR10961">
    <property type="entry name" value="PEROXISOMAL SARCOSINE OXIDASE"/>
    <property type="match status" value="1"/>
</dbReference>